<accession>A0A0F4LWF5</accession>
<dbReference type="EMBL" id="JXJQ01000008">
    <property type="protein sequence ID" value="KJY61876.1"/>
    <property type="molecule type" value="Genomic_DNA"/>
</dbReference>
<sequence length="93" mass="10800">MQITARQEIIVWLTTCRSSKKLRRLGTVVYVSFKMNYAIMYLTAQHSQTLMAKINDLPFVKRVELSPRQTLKTDYSTADATAIKLKRNEELCE</sequence>
<evidence type="ECO:0000313" key="3">
    <source>
        <dbReference type="Proteomes" id="UP000033558"/>
    </source>
</evidence>
<protein>
    <submittedName>
        <fullName evidence="2">Uncharacterized protein</fullName>
    </submittedName>
</protein>
<evidence type="ECO:0000256" key="1">
    <source>
        <dbReference type="ARBA" id="ARBA00022490"/>
    </source>
</evidence>
<organism evidence="2 3">
    <name type="scientific">Bombilactobacillus mellifer</name>
    <dbReference type="NCBI Taxonomy" id="1218492"/>
    <lineage>
        <taxon>Bacteria</taxon>
        <taxon>Bacillati</taxon>
        <taxon>Bacillota</taxon>
        <taxon>Bacilli</taxon>
        <taxon>Lactobacillales</taxon>
        <taxon>Lactobacillaceae</taxon>
        <taxon>Bombilactobacillus</taxon>
    </lineage>
</organism>
<dbReference type="Proteomes" id="UP000033558">
    <property type="component" value="Unassembled WGS sequence"/>
</dbReference>
<dbReference type="RefSeq" id="WP_052725204.1">
    <property type="nucleotide sequence ID" value="NZ_JAMBJK010000001.1"/>
</dbReference>
<comment type="caution">
    <text evidence="2">The sequence shown here is derived from an EMBL/GenBank/DDBJ whole genome shotgun (WGS) entry which is preliminary data.</text>
</comment>
<evidence type="ECO:0000313" key="2">
    <source>
        <dbReference type="EMBL" id="KJY61876.1"/>
    </source>
</evidence>
<dbReference type="AlphaFoldDB" id="A0A0F4LWF5"/>
<keyword evidence="3" id="KW-1185">Reference proteome</keyword>
<dbReference type="HOGENOM" id="CLU_159890_2_1_9"/>
<dbReference type="Pfam" id="PF09902">
    <property type="entry name" value="DUF2129"/>
    <property type="match status" value="1"/>
</dbReference>
<gene>
    <name evidence="2" type="ORF">JG30_09290</name>
</gene>
<keyword evidence="1" id="KW-0963">Cytoplasm</keyword>
<dbReference type="PATRIC" id="fig|1218492.5.peg.1068"/>
<name>A0A0F4LWF5_9LACO</name>
<proteinExistence type="predicted"/>
<dbReference type="InterPro" id="IPR016979">
    <property type="entry name" value="DUF2129"/>
</dbReference>
<dbReference type="STRING" id="1218492.JG30_09290"/>
<reference evidence="2 3" key="1">
    <citation type="submission" date="2015-01" db="EMBL/GenBank/DDBJ databases">
        <title>Comparative genomics of the lactic acid bacteria isolated from the honey bee gut.</title>
        <authorList>
            <person name="Ellegaard K.M."/>
            <person name="Tamarit D."/>
            <person name="Javelind E."/>
            <person name="Olofsson T."/>
            <person name="Andersson S.G."/>
            <person name="Vasquez A."/>
        </authorList>
    </citation>
    <scope>NUCLEOTIDE SEQUENCE [LARGE SCALE GENOMIC DNA]</scope>
    <source>
        <strain evidence="2 3">Bin4</strain>
    </source>
</reference>